<organism evidence="3 4">
    <name type="scientific">Vibrio ichthyoenteri ATCC 700023</name>
    <dbReference type="NCBI Taxonomy" id="870968"/>
    <lineage>
        <taxon>Bacteria</taxon>
        <taxon>Pseudomonadati</taxon>
        <taxon>Pseudomonadota</taxon>
        <taxon>Gammaproteobacteria</taxon>
        <taxon>Vibrionales</taxon>
        <taxon>Vibrionaceae</taxon>
        <taxon>Vibrio</taxon>
    </lineage>
</organism>
<proteinExistence type="predicted"/>
<dbReference type="PIRSF" id="PIRSF028141">
    <property type="entry name" value="C-di-GMP_BP_PA4608"/>
    <property type="match status" value="1"/>
</dbReference>
<keyword evidence="4" id="KW-1185">Reference proteome</keyword>
<comment type="subunit">
    <text evidence="1">Monomer in both c-di-GMP-bound and free forms.</text>
</comment>
<comment type="function">
    <text evidence="1">Binds the second messenger bis-(3'-5') cyclic dimeric guanosine monophosphate (c-di-GMP). Can bind two c-di-GMP molecules per monomer. May play a role in bacterial second-messenger regulated processes. Binding to c-di-GMP induces a conformational change of the C- and N-termini resulting in the exposure of a highly negative surface on one side of the protein to a possible effector protein.</text>
</comment>
<gene>
    <name evidence="3" type="ORF">VII00023_03718</name>
</gene>
<keyword evidence="1" id="KW-0547">Nucleotide-binding</keyword>
<reference evidence="3 4" key="1">
    <citation type="journal article" date="2012" name="Int. J. Syst. Evol. Microbiol.">
        <title>Vibrio caribbeanicus sp. nov., isolated from the marine sponge Scleritoderma cyanea.</title>
        <authorList>
            <person name="Hoffmann M."/>
            <person name="Monday S.R."/>
            <person name="Allard M.W."/>
            <person name="Strain E.A."/>
            <person name="Whittaker P."/>
            <person name="Naum M."/>
            <person name="McCarthy P.J."/>
            <person name="Lopez J.V."/>
            <person name="Fischer M."/>
            <person name="Brown E.W."/>
        </authorList>
    </citation>
    <scope>NUCLEOTIDE SEQUENCE [LARGE SCALE GENOMIC DNA]</scope>
    <source>
        <strain evidence="3 4">ATCC 700023</strain>
    </source>
</reference>
<dbReference type="Proteomes" id="UP000004605">
    <property type="component" value="Unassembled WGS sequence"/>
</dbReference>
<evidence type="ECO:0000256" key="1">
    <source>
        <dbReference type="PIRNR" id="PIRNR028141"/>
    </source>
</evidence>
<feature type="domain" description="PilZ" evidence="2">
    <location>
        <begin position="3"/>
        <end position="100"/>
    </location>
</feature>
<dbReference type="GO" id="GO:0035438">
    <property type="term" value="F:cyclic-di-GMP binding"/>
    <property type="evidence" value="ECO:0007669"/>
    <property type="project" value="InterPro"/>
</dbReference>
<evidence type="ECO:0000259" key="2">
    <source>
        <dbReference type="Pfam" id="PF07238"/>
    </source>
</evidence>
<dbReference type="InterPro" id="IPR027021">
    <property type="entry name" value="C-di-GMP_BP_PA4608"/>
</dbReference>
<accession>F9S3Z1</accession>
<comment type="caution">
    <text evidence="3">The sequence shown here is derived from an EMBL/GenBank/DDBJ whole genome shotgun (WGS) entry which is preliminary data.</text>
</comment>
<evidence type="ECO:0000313" key="4">
    <source>
        <dbReference type="Proteomes" id="UP000004605"/>
    </source>
</evidence>
<dbReference type="InterPro" id="IPR009875">
    <property type="entry name" value="PilZ_domain"/>
</dbReference>
<dbReference type="RefSeq" id="WP_006713106.1">
    <property type="nucleotide sequence ID" value="NZ_AFWF01000189.1"/>
</dbReference>
<evidence type="ECO:0000313" key="3">
    <source>
        <dbReference type="EMBL" id="EGU37602.1"/>
    </source>
</evidence>
<dbReference type="OrthoDB" id="5298508at2"/>
<dbReference type="SUPFAM" id="SSF141371">
    <property type="entry name" value="PilZ domain-like"/>
    <property type="match status" value="1"/>
</dbReference>
<name>F9S3Z1_9VIBR</name>
<dbReference type="Pfam" id="PF07238">
    <property type="entry name" value="PilZ"/>
    <property type="match status" value="1"/>
</dbReference>
<dbReference type="EMBL" id="AFWF01000189">
    <property type="protein sequence ID" value="EGU37602.1"/>
    <property type="molecule type" value="Genomic_DNA"/>
</dbReference>
<dbReference type="AlphaFoldDB" id="F9S3Z1"/>
<dbReference type="Gene3D" id="2.40.10.220">
    <property type="entry name" value="predicted glycosyltransferase like domains"/>
    <property type="match status" value="1"/>
</dbReference>
<sequence>MIERRRFSRIVYQALAVVTQGQNQVESIVKDLSLHGLLLACPDHTSLDSLTPISVQFQLTDSDITIQLQGKIVGVVQNLIRVTIEHIDIESIGHIKRMVELNVGDDELLHREIEHLSDLGQYS</sequence>
<protein>
    <recommendedName>
        <fullName evidence="1">Cyclic diguanosine monophosphate-binding protein</fullName>
        <shortName evidence="1">c-di-GMP-binding protein</shortName>
    </recommendedName>
    <alternativeName>
        <fullName evidence="1">Pilz domain-containing protein</fullName>
    </alternativeName>
</protein>
<keyword evidence="1" id="KW-0973">c-di-GMP</keyword>